<accession>A0A6J5T9C4</accession>
<gene>
    <name evidence="3" type="ORF">UFOVP145_3</name>
    <name evidence="1" type="ORF">UFOVP4_12</name>
    <name evidence="2" type="ORF">UFOVP64_47</name>
</gene>
<evidence type="ECO:0000313" key="2">
    <source>
        <dbReference type="EMBL" id="CAB4241333.1"/>
    </source>
</evidence>
<evidence type="ECO:0000313" key="1">
    <source>
        <dbReference type="EMBL" id="CAB4120922.1"/>
    </source>
</evidence>
<protein>
    <submittedName>
        <fullName evidence="2">Uncharacterized protein</fullName>
    </submittedName>
</protein>
<dbReference type="EMBL" id="LR796136">
    <property type="protein sequence ID" value="CAB4120922.1"/>
    <property type="molecule type" value="Genomic_DNA"/>
</dbReference>
<dbReference type="EMBL" id="LR797822">
    <property type="protein sequence ID" value="CAB4241333.1"/>
    <property type="molecule type" value="Genomic_DNA"/>
</dbReference>
<organism evidence="2">
    <name type="scientific">uncultured Caudovirales phage</name>
    <dbReference type="NCBI Taxonomy" id="2100421"/>
    <lineage>
        <taxon>Viruses</taxon>
        <taxon>Duplodnaviria</taxon>
        <taxon>Heunggongvirae</taxon>
        <taxon>Uroviricota</taxon>
        <taxon>Caudoviricetes</taxon>
        <taxon>Peduoviridae</taxon>
        <taxon>Maltschvirus</taxon>
        <taxon>Maltschvirus maltsch</taxon>
    </lineage>
</organism>
<evidence type="ECO:0000313" key="3">
    <source>
        <dbReference type="EMBL" id="CAB5078962.1"/>
    </source>
</evidence>
<proteinExistence type="predicted"/>
<dbReference type="EMBL" id="LR798189">
    <property type="protein sequence ID" value="CAB5078962.1"/>
    <property type="molecule type" value="Genomic_DNA"/>
</dbReference>
<reference evidence="2" key="1">
    <citation type="submission" date="2020-05" db="EMBL/GenBank/DDBJ databases">
        <authorList>
            <person name="Chiriac C."/>
            <person name="Salcher M."/>
            <person name="Ghai R."/>
            <person name="Kavagutti S V."/>
        </authorList>
    </citation>
    <scope>NUCLEOTIDE SEQUENCE</scope>
</reference>
<sequence>MSIATIKGVTSAAVSSGGTIAVSYPTGTTRGDFVIGARHRISVIGKVFSCPEAITVSLGATSATITYNGTTTIPAGSPFTIELDRSGSTGMLSTVVNAIDTYVKPGRDTFLYPVQTVLVSFGTPTTASATAVAAAQTMTGSGTAVVINGAKAASGVASLGAPTGRNVNVVSSNAGDTTQVVTVIGTDMYGNGMRENITCNGTTTVQGKKAFFNVTGATVSATMTGTLSVGDGAILGLPVYLTNSVFIVKEIQDGASATAGTTVAGAGITVPATATSADVRGTYAPNSAPDGTRSCALLVDLPEPNFYGQPQFNG</sequence>
<name>A0A6J5T9C4_9CAUD</name>